<feature type="binding site" evidence="12">
    <location>
        <position position="162"/>
    </location>
    <ligand>
        <name>GTP</name>
        <dbReference type="ChEBI" id="CHEBI:37565"/>
    </ligand>
</feature>
<evidence type="ECO:0000313" key="14">
    <source>
        <dbReference type="EMBL" id="MBM7584107.1"/>
    </source>
</evidence>
<dbReference type="RefSeq" id="WP_205168297.1">
    <property type="nucleotide sequence ID" value="NZ_JAFBDZ010000001.1"/>
</dbReference>
<feature type="binding site" evidence="12">
    <location>
        <position position="27"/>
    </location>
    <ligand>
        <name>[4Fe-4S] cluster</name>
        <dbReference type="ChEBI" id="CHEBI:49883"/>
        <label>1</label>
        <note>4Fe-4S-S-AdoMet</note>
    </ligand>
</feature>
<name>A0ABS2N8B5_9BACI</name>
<dbReference type="SFLD" id="SFLDG01383">
    <property type="entry name" value="cyclic_pyranopterin_phosphate"/>
    <property type="match status" value="1"/>
</dbReference>
<dbReference type="Gene3D" id="3.20.20.70">
    <property type="entry name" value="Aldolase class I"/>
    <property type="match status" value="1"/>
</dbReference>
<accession>A0ABS2N8B5</accession>
<dbReference type="InterPro" id="IPR013785">
    <property type="entry name" value="Aldolase_TIM"/>
</dbReference>
<comment type="subunit">
    <text evidence="12">Monomer and homodimer.</text>
</comment>
<feature type="binding site" evidence="12">
    <location>
        <position position="70"/>
    </location>
    <ligand>
        <name>GTP</name>
        <dbReference type="ChEBI" id="CHEBI:37565"/>
    </ligand>
</feature>
<dbReference type="Proteomes" id="UP001646157">
    <property type="component" value="Unassembled WGS sequence"/>
</dbReference>
<organism evidence="14 15">
    <name type="scientific">Rossellomorea pakistanensis</name>
    <dbReference type="NCBI Taxonomy" id="992288"/>
    <lineage>
        <taxon>Bacteria</taxon>
        <taxon>Bacillati</taxon>
        <taxon>Bacillota</taxon>
        <taxon>Bacilli</taxon>
        <taxon>Bacillales</taxon>
        <taxon>Bacillaceae</taxon>
        <taxon>Rossellomorea</taxon>
    </lineage>
</organism>
<feature type="binding site" evidence="12">
    <location>
        <position position="263"/>
    </location>
    <ligand>
        <name>[4Fe-4S] cluster</name>
        <dbReference type="ChEBI" id="CHEBI:49883"/>
        <label>2</label>
        <note>4Fe-4S-substrate</note>
    </ligand>
</feature>
<feature type="domain" description="Radical SAM core" evidence="13">
    <location>
        <begin position="7"/>
        <end position="229"/>
    </location>
</feature>
<feature type="binding site" evidence="12">
    <location>
        <position position="277"/>
    </location>
    <ligand>
        <name>[4Fe-4S] cluster</name>
        <dbReference type="ChEBI" id="CHEBI:49883"/>
        <label>2</label>
        <note>4Fe-4S-substrate</note>
    </ligand>
</feature>
<dbReference type="HAMAP" id="MF_01225_B">
    <property type="entry name" value="MoaA_B"/>
    <property type="match status" value="1"/>
</dbReference>
<feature type="binding site" evidence="12">
    <location>
        <position position="74"/>
    </location>
    <ligand>
        <name>S-adenosyl-L-methionine</name>
        <dbReference type="ChEBI" id="CHEBI:59789"/>
    </ligand>
</feature>
<keyword evidence="10 12" id="KW-0456">Lyase</keyword>
<gene>
    <name evidence="12" type="primary">moaA</name>
    <name evidence="14" type="ORF">JOC86_000644</name>
</gene>
<evidence type="ECO:0000256" key="2">
    <source>
        <dbReference type="ARBA" id="ARBA00022485"/>
    </source>
</evidence>
<keyword evidence="6 12" id="KW-0408">Iron</keyword>
<keyword evidence="9 12" id="KW-0501">Molybdenum cofactor biosynthesis</keyword>
<keyword evidence="7 12" id="KW-0411">Iron-sulfur</keyword>
<feature type="binding site" evidence="12">
    <location>
        <position position="196"/>
    </location>
    <ligand>
        <name>S-adenosyl-L-methionine</name>
        <dbReference type="ChEBI" id="CHEBI:59789"/>
    </ligand>
</feature>
<dbReference type="PROSITE" id="PS51918">
    <property type="entry name" value="RADICAL_SAM"/>
    <property type="match status" value="1"/>
</dbReference>
<dbReference type="InterPro" id="IPR040064">
    <property type="entry name" value="MoaA-like"/>
</dbReference>
<evidence type="ECO:0000313" key="15">
    <source>
        <dbReference type="Proteomes" id="UP001646157"/>
    </source>
</evidence>
<comment type="similarity">
    <text evidence="12">Belongs to the radical SAM superfamily. MoaA family.</text>
</comment>
<dbReference type="EMBL" id="JAFBDZ010000001">
    <property type="protein sequence ID" value="MBM7584107.1"/>
    <property type="molecule type" value="Genomic_DNA"/>
</dbReference>
<keyword evidence="15" id="KW-1185">Reference proteome</keyword>
<feature type="binding site" evidence="12">
    <location>
        <position position="30"/>
    </location>
    <ligand>
        <name>[4Fe-4S] cluster</name>
        <dbReference type="ChEBI" id="CHEBI:49883"/>
        <label>1</label>
        <note>4Fe-4S-S-AdoMet</note>
    </ligand>
</feature>
<dbReference type="InterPro" id="IPR050105">
    <property type="entry name" value="MoCo_biosynth_MoaA/MoaC"/>
</dbReference>
<keyword evidence="8 12" id="KW-0342">GTP-binding</keyword>
<dbReference type="SFLD" id="SFLDG01067">
    <property type="entry name" value="SPASM/twitch_domain_containing"/>
    <property type="match status" value="1"/>
</dbReference>
<evidence type="ECO:0000256" key="9">
    <source>
        <dbReference type="ARBA" id="ARBA00023150"/>
    </source>
</evidence>
<keyword evidence="4 12" id="KW-0479">Metal-binding</keyword>
<comment type="cofactor">
    <cofactor evidence="12">
        <name>[4Fe-4S] cluster</name>
        <dbReference type="ChEBI" id="CHEBI:49883"/>
    </cofactor>
    <text evidence="12">Binds 2 [4Fe-4S] clusters. Binds 1 [4Fe-4S] cluster coordinated with 3 cysteines and an exchangeable S-adenosyl-L-methionine and 1 [4Fe-4S] cluster coordinated with 3 cysteines and the GTP-derived substrate.</text>
</comment>
<evidence type="ECO:0000256" key="7">
    <source>
        <dbReference type="ARBA" id="ARBA00023014"/>
    </source>
</evidence>
<comment type="catalytic activity">
    <reaction evidence="11 12">
        <text>GTP + AH2 + S-adenosyl-L-methionine = (8S)-3',8-cyclo-7,8-dihydroguanosine 5'-triphosphate + 5'-deoxyadenosine + L-methionine + A + H(+)</text>
        <dbReference type="Rhea" id="RHEA:49576"/>
        <dbReference type="ChEBI" id="CHEBI:13193"/>
        <dbReference type="ChEBI" id="CHEBI:15378"/>
        <dbReference type="ChEBI" id="CHEBI:17319"/>
        <dbReference type="ChEBI" id="CHEBI:17499"/>
        <dbReference type="ChEBI" id="CHEBI:37565"/>
        <dbReference type="ChEBI" id="CHEBI:57844"/>
        <dbReference type="ChEBI" id="CHEBI:59789"/>
        <dbReference type="ChEBI" id="CHEBI:131766"/>
        <dbReference type="EC" id="4.1.99.22"/>
    </reaction>
</comment>
<keyword evidence="5 12" id="KW-0547">Nucleotide-binding</keyword>
<evidence type="ECO:0000256" key="5">
    <source>
        <dbReference type="ARBA" id="ARBA00022741"/>
    </source>
</evidence>
<evidence type="ECO:0000256" key="8">
    <source>
        <dbReference type="ARBA" id="ARBA00023134"/>
    </source>
</evidence>
<feature type="binding site" evidence="12">
    <location>
        <position position="23"/>
    </location>
    <ligand>
        <name>[4Fe-4S] cluster</name>
        <dbReference type="ChEBI" id="CHEBI:49883"/>
        <label>1</label>
        <note>4Fe-4S-S-AdoMet</note>
    </ligand>
</feature>
<dbReference type="PROSITE" id="PS01305">
    <property type="entry name" value="MOAA_NIFB_PQQE"/>
    <property type="match status" value="1"/>
</dbReference>
<dbReference type="NCBIfam" id="TIGR02666">
    <property type="entry name" value="moaA"/>
    <property type="match status" value="1"/>
</dbReference>
<dbReference type="InterPro" id="IPR000385">
    <property type="entry name" value="MoaA_NifB_PqqE_Fe-S-bd_CS"/>
</dbReference>
<dbReference type="CDD" id="cd01335">
    <property type="entry name" value="Radical_SAM"/>
    <property type="match status" value="1"/>
</dbReference>
<dbReference type="SMART" id="SM00729">
    <property type="entry name" value="Elp3"/>
    <property type="match status" value="1"/>
</dbReference>
<reference evidence="14 15" key="1">
    <citation type="submission" date="2021-01" db="EMBL/GenBank/DDBJ databases">
        <title>Genomic Encyclopedia of Type Strains, Phase IV (KMG-IV): sequencing the most valuable type-strain genomes for metagenomic binning, comparative biology and taxonomic classification.</title>
        <authorList>
            <person name="Goeker M."/>
        </authorList>
    </citation>
    <scope>NUCLEOTIDE SEQUENCE [LARGE SCALE GENOMIC DNA]</scope>
    <source>
        <strain evidence="14 15">DSM 24834</strain>
    </source>
</reference>
<feature type="binding site" evidence="12">
    <location>
        <begin position="265"/>
        <end position="267"/>
    </location>
    <ligand>
        <name>GTP</name>
        <dbReference type="ChEBI" id="CHEBI:37565"/>
    </ligand>
</feature>
<protein>
    <recommendedName>
        <fullName evidence="1 12">GTP 3',8-cyclase</fullName>
        <ecNumber evidence="1 12">4.1.99.22</ecNumber>
    </recommendedName>
    <alternativeName>
        <fullName evidence="12">Molybdenum cofactor biosynthesis protein A</fullName>
    </alternativeName>
</protein>
<dbReference type="InterPro" id="IPR013483">
    <property type="entry name" value="MoaA"/>
</dbReference>
<keyword evidence="3 12" id="KW-0949">S-adenosyl-L-methionine</keyword>
<dbReference type="CDD" id="cd21117">
    <property type="entry name" value="Twitch_MoaA"/>
    <property type="match status" value="1"/>
</dbReference>
<comment type="pathway">
    <text evidence="12">Cofactor biosynthesis; molybdopterin biosynthesis.</text>
</comment>
<sequence length="335" mass="38568">MNQIKDIYQRPLRDLRISVTDQCNFRCQYCMPAEIFGSDYPFLKKDELLSFDEIERLARVFTNLGVKKLRITGGEPLLRPELPRLIERLIKINGIEDIGLTTNGVFLTKQSEALYRAGLRRLNISLDSIDDTLFKKMNGRGISHRSILKGIDKAKELGFRIKINMVVQKGINDSQILPMANYFKDKGITLRFIEFMDVGNHNGWNWEKVVSMNAILESLRTQFELEPLEENYYGEVAKRYKYKGTNTEIGFISSVSETFCSSCTRARISADGNLYTCLFASKGFSLKELLKSNINDESLLKKVSEIWRNRDDRYSDLRKEGTSDNRKIEMSFIGG</sequence>
<evidence type="ECO:0000259" key="13">
    <source>
        <dbReference type="PROSITE" id="PS51918"/>
    </source>
</evidence>
<dbReference type="SFLD" id="SFLDG01386">
    <property type="entry name" value="main_SPASM_domain-containing"/>
    <property type="match status" value="1"/>
</dbReference>
<feature type="binding site" evidence="12">
    <location>
        <position position="125"/>
    </location>
    <ligand>
        <name>S-adenosyl-L-methionine</name>
        <dbReference type="ChEBI" id="CHEBI:59789"/>
    </ligand>
</feature>
<dbReference type="EC" id="4.1.99.22" evidence="1 12"/>
<feature type="binding site" evidence="12">
    <location>
        <position position="260"/>
    </location>
    <ligand>
        <name>[4Fe-4S] cluster</name>
        <dbReference type="ChEBI" id="CHEBI:49883"/>
        <label>2</label>
        <note>4Fe-4S-substrate</note>
    </ligand>
</feature>
<evidence type="ECO:0000256" key="6">
    <source>
        <dbReference type="ARBA" id="ARBA00023004"/>
    </source>
</evidence>
<evidence type="ECO:0000256" key="11">
    <source>
        <dbReference type="ARBA" id="ARBA00048697"/>
    </source>
</evidence>
<dbReference type="PANTHER" id="PTHR22960:SF0">
    <property type="entry name" value="MOLYBDENUM COFACTOR BIOSYNTHESIS PROTEIN 1"/>
    <property type="match status" value="1"/>
</dbReference>
<dbReference type="PANTHER" id="PTHR22960">
    <property type="entry name" value="MOLYBDOPTERIN COFACTOR SYNTHESIS PROTEIN A"/>
    <property type="match status" value="1"/>
</dbReference>
<feature type="binding site" evidence="12">
    <location>
        <position position="16"/>
    </location>
    <ligand>
        <name>GTP</name>
        <dbReference type="ChEBI" id="CHEBI:37565"/>
    </ligand>
</feature>
<feature type="binding site" evidence="12">
    <location>
        <position position="101"/>
    </location>
    <ligand>
        <name>GTP</name>
        <dbReference type="ChEBI" id="CHEBI:37565"/>
    </ligand>
</feature>
<dbReference type="Pfam" id="PF06463">
    <property type="entry name" value="Mob_synth_C"/>
    <property type="match status" value="1"/>
</dbReference>
<proteinExistence type="inferred from homology"/>
<dbReference type="SFLD" id="SFLDS00029">
    <property type="entry name" value="Radical_SAM"/>
    <property type="match status" value="1"/>
</dbReference>
<dbReference type="SUPFAM" id="SSF102114">
    <property type="entry name" value="Radical SAM enzymes"/>
    <property type="match status" value="1"/>
</dbReference>
<evidence type="ECO:0000256" key="10">
    <source>
        <dbReference type="ARBA" id="ARBA00023239"/>
    </source>
</evidence>
<dbReference type="InterPro" id="IPR058240">
    <property type="entry name" value="rSAM_sf"/>
</dbReference>
<dbReference type="InterPro" id="IPR010505">
    <property type="entry name" value="MoaA_twitch"/>
</dbReference>
<evidence type="ECO:0000256" key="4">
    <source>
        <dbReference type="ARBA" id="ARBA00022723"/>
    </source>
</evidence>
<keyword evidence="2 12" id="KW-0004">4Fe-4S</keyword>
<dbReference type="InterPro" id="IPR007197">
    <property type="entry name" value="rSAM"/>
</dbReference>
<evidence type="ECO:0000256" key="3">
    <source>
        <dbReference type="ARBA" id="ARBA00022691"/>
    </source>
</evidence>
<comment type="function">
    <text evidence="12">Catalyzes the cyclization of GTP to (8S)-3',8-cyclo-7,8-dihydroguanosine 5'-triphosphate.</text>
</comment>
<feature type="binding site" evidence="12">
    <location>
        <position position="29"/>
    </location>
    <ligand>
        <name>S-adenosyl-L-methionine</name>
        <dbReference type="ChEBI" id="CHEBI:59789"/>
    </ligand>
</feature>
<evidence type="ECO:0000256" key="1">
    <source>
        <dbReference type="ARBA" id="ARBA00012167"/>
    </source>
</evidence>
<evidence type="ECO:0000256" key="12">
    <source>
        <dbReference type="HAMAP-Rule" id="MF_01225"/>
    </source>
</evidence>
<comment type="caution">
    <text evidence="14">The sequence shown here is derived from an EMBL/GenBank/DDBJ whole genome shotgun (WGS) entry which is preliminary data.</text>
</comment>
<dbReference type="Pfam" id="PF04055">
    <property type="entry name" value="Radical_SAM"/>
    <property type="match status" value="1"/>
</dbReference>
<dbReference type="InterPro" id="IPR006638">
    <property type="entry name" value="Elp3/MiaA/NifB-like_rSAM"/>
</dbReference>